<dbReference type="InterPro" id="IPR028989">
    <property type="entry name" value="RimP_N"/>
</dbReference>
<dbReference type="InterPro" id="IPR028998">
    <property type="entry name" value="RimP_C"/>
</dbReference>
<dbReference type="GO" id="GO:0005829">
    <property type="term" value="C:cytosol"/>
    <property type="evidence" value="ECO:0007669"/>
    <property type="project" value="TreeGrafter"/>
</dbReference>
<dbReference type="EMBL" id="NVWI01000002">
    <property type="protein sequence ID" value="PCJ42827.1"/>
    <property type="molecule type" value="Genomic_DNA"/>
</dbReference>
<dbReference type="CDD" id="cd01734">
    <property type="entry name" value="YlxS_C"/>
    <property type="match status" value="1"/>
</dbReference>
<dbReference type="Pfam" id="PF17384">
    <property type="entry name" value="DUF150_C"/>
    <property type="match status" value="1"/>
</dbReference>
<organism evidence="6 7">
    <name type="scientific">SAR86 cluster bacterium</name>
    <dbReference type="NCBI Taxonomy" id="2030880"/>
    <lineage>
        <taxon>Bacteria</taxon>
        <taxon>Pseudomonadati</taxon>
        <taxon>Pseudomonadota</taxon>
        <taxon>Gammaproteobacteria</taxon>
        <taxon>SAR86 cluster</taxon>
    </lineage>
</organism>
<evidence type="ECO:0000256" key="2">
    <source>
        <dbReference type="ARBA" id="ARBA00022517"/>
    </source>
</evidence>
<accession>A0A2A5CG27</accession>
<reference evidence="7" key="1">
    <citation type="submission" date="2017-08" db="EMBL/GenBank/DDBJ databases">
        <title>A dynamic microbial community with high functional redundancy inhabits the cold, oxic subseafloor aquifer.</title>
        <authorList>
            <person name="Tully B.J."/>
            <person name="Wheat C.G."/>
            <person name="Glazer B.T."/>
            <person name="Huber J.A."/>
        </authorList>
    </citation>
    <scope>NUCLEOTIDE SEQUENCE [LARGE SCALE GENOMIC DNA]</scope>
</reference>
<evidence type="ECO:0000256" key="1">
    <source>
        <dbReference type="ARBA" id="ARBA00022490"/>
    </source>
</evidence>
<evidence type="ECO:0000259" key="4">
    <source>
        <dbReference type="Pfam" id="PF02576"/>
    </source>
</evidence>
<comment type="function">
    <text evidence="3">Required for maturation of 30S ribosomal subunits.</text>
</comment>
<evidence type="ECO:0000313" key="7">
    <source>
        <dbReference type="Proteomes" id="UP000228987"/>
    </source>
</evidence>
<comment type="caution">
    <text evidence="6">The sequence shown here is derived from an EMBL/GenBank/DDBJ whole genome shotgun (WGS) entry which is preliminary data.</text>
</comment>
<dbReference type="AlphaFoldDB" id="A0A2A5CG27"/>
<evidence type="ECO:0000256" key="3">
    <source>
        <dbReference type="HAMAP-Rule" id="MF_01077"/>
    </source>
</evidence>
<keyword evidence="2 3" id="KW-0690">Ribosome biogenesis</keyword>
<evidence type="ECO:0000313" key="6">
    <source>
        <dbReference type="EMBL" id="PCJ42827.1"/>
    </source>
</evidence>
<dbReference type="PANTHER" id="PTHR33867">
    <property type="entry name" value="RIBOSOME MATURATION FACTOR RIMP"/>
    <property type="match status" value="1"/>
</dbReference>
<dbReference type="InterPro" id="IPR035956">
    <property type="entry name" value="RimP_N_sf"/>
</dbReference>
<gene>
    <name evidence="3" type="primary">rimP</name>
    <name evidence="6" type="ORF">COA71_04825</name>
</gene>
<dbReference type="PANTHER" id="PTHR33867:SF1">
    <property type="entry name" value="RIBOSOME MATURATION FACTOR RIMP"/>
    <property type="match status" value="1"/>
</dbReference>
<dbReference type="GO" id="GO:0006412">
    <property type="term" value="P:translation"/>
    <property type="evidence" value="ECO:0007669"/>
    <property type="project" value="TreeGrafter"/>
</dbReference>
<evidence type="ECO:0000259" key="5">
    <source>
        <dbReference type="Pfam" id="PF17384"/>
    </source>
</evidence>
<dbReference type="SUPFAM" id="SSF75420">
    <property type="entry name" value="YhbC-like, N-terminal domain"/>
    <property type="match status" value="1"/>
</dbReference>
<dbReference type="SUPFAM" id="SSF74942">
    <property type="entry name" value="YhbC-like, C-terminal domain"/>
    <property type="match status" value="1"/>
</dbReference>
<dbReference type="InterPro" id="IPR003728">
    <property type="entry name" value="Ribosome_maturation_RimP"/>
</dbReference>
<dbReference type="Gene3D" id="2.30.30.180">
    <property type="entry name" value="Ribosome maturation factor RimP, C-terminal domain"/>
    <property type="match status" value="1"/>
</dbReference>
<dbReference type="Pfam" id="PF02576">
    <property type="entry name" value="RimP_N"/>
    <property type="match status" value="1"/>
</dbReference>
<dbReference type="FunFam" id="3.30.300.70:FF:000001">
    <property type="entry name" value="Ribosome maturation factor RimP"/>
    <property type="match status" value="1"/>
</dbReference>
<dbReference type="HAMAP" id="MF_01077">
    <property type="entry name" value="RimP"/>
    <property type="match status" value="1"/>
</dbReference>
<dbReference type="Proteomes" id="UP000228987">
    <property type="component" value="Unassembled WGS sequence"/>
</dbReference>
<keyword evidence="1 3" id="KW-0963">Cytoplasm</keyword>
<dbReference type="GO" id="GO:0000028">
    <property type="term" value="P:ribosomal small subunit assembly"/>
    <property type="evidence" value="ECO:0007669"/>
    <property type="project" value="TreeGrafter"/>
</dbReference>
<protein>
    <recommendedName>
        <fullName evidence="3">Ribosome maturation factor RimP</fullName>
    </recommendedName>
</protein>
<dbReference type="NCBIfam" id="NF000927">
    <property type="entry name" value="PRK00092.1-1"/>
    <property type="match status" value="1"/>
</dbReference>
<dbReference type="InterPro" id="IPR036847">
    <property type="entry name" value="RimP_C_sf"/>
</dbReference>
<comment type="similarity">
    <text evidence="3">Belongs to the RimP family.</text>
</comment>
<feature type="domain" description="Ribosome maturation factor RimP C-terminal" evidence="5">
    <location>
        <begin position="86"/>
        <end position="148"/>
    </location>
</feature>
<feature type="domain" description="Ribosome maturation factor RimP N-terminal" evidence="4">
    <location>
        <begin position="11"/>
        <end position="83"/>
    </location>
</feature>
<proteinExistence type="inferred from homology"/>
<dbReference type="Gene3D" id="3.30.300.70">
    <property type="entry name" value="RimP-like superfamily, N-terminal"/>
    <property type="match status" value="1"/>
</dbReference>
<name>A0A2A5CG27_9GAMM</name>
<comment type="subcellular location">
    <subcellularLocation>
        <location evidence="3">Cytoplasm</location>
    </subcellularLocation>
</comment>
<sequence length="151" mass="16959">MASRVSVLTALIEPVINAMGYQLWGVEYLGQGKHSVLRVYLEKTGGVDIDDCAQASRQISSLLDVEDTIKSEYTLEVSSPGMDRMLFSLEQFQEYAGYHAKLRLTESFEGQRNFTGQIKAVKNDEVVLIMGEEEFTLPYELIEKANVISQV</sequence>